<reference evidence="2" key="1">
    <citation type="submission" date="2025-08" db="UniProtKB">
        <authorList>
            <consortium name="RefSeq"/>
        </authorList>
    </citation>
    <scope>IDENTIFICATION</scope>
    <source>
        <strain evidence="2">OHB3-1</strain>
    </source>
</reference>
<organism evidence="1 2">
    <name type="scientific">Momordica charantia</name>
    <name type="common">Bitter gourd</name>
    <name type="synonym">Balsam pear</name>
    <dbReference type="NCBI Taxonomy" id="3673"/>
    <lineage>
        <taxon>Eukaryota</taxon>
        <taxon>Viridiplantae</taxon>
        <taxon>Streptophyta</taxon>
        <taxon>Embryophyta</taxon>
        <taxon>Tracheophyta</taxon>
        <taxon>Spermatophyta</taxon>
        <taxon>Magnoliopsida</taxon>
        <taxon>eudicotyledons</taxon>
        <taxon>Gunneridae</taxon>
        <taxon>Pentapetalae</taxon>
        <taxon>rosids</taxon>
        <taxon>fabids</taxon>
        <taxon>Cucurbitales</taxon>
        <taxon>Cucurbitaceae</taxon>
        <taxon>Momordiceae</taxon>
        <taxon>Momordica</taxon>
    </lineage>
</organism>
<proteinExistence type="predicted"/>
<gene>
    <name evidence="2" type="primary">LOC111025029</name>
</gene>
<evidence type="ECO:0000313" key="2">
    <source>
        <dbReference type="RefSeq" id="XP_022158575.1"/>
    </source>
</evidence>
<name>A0A6J1DW81_MOMCH</name>
<keyword evidence="1" id="KW-1185">Reference proteome</keyword>
<dbReference type="GeneID" id="111025029"/>
<dbReference type="OrthoDB" id="1936670at2759"/>
<protein>
    <submittedName>
        <fullName evidence="2">Uncharacterized protein LOC111025029</fullName>
    </submittedName>
</protein>
<dbReference type="KEGG" id="mcha:111025029"/>
<dbReference type="RefSeq" id="XP_022158575.1">
    <property type="nucleotide sequence ID" value="XM_022302883.1"/>
</dbReference>
<dbReference type="Proteomes" id="UP000504603">
    <property type="component" value="Unplaced"/>
</dbReference>
<dbReference type="AlphaFoldDB" id="A0A6J1DW81"/>
<evidence type="ECO:0000313" key="1">
    <source>
        <dbReference type="Proteomes" id="UP000504603"/>
    </source>
</evidence>
<sequence length="172" mass="19201">MDDWMDFVKEKTSAKFLAKSEKFKEMKKKQLPHTCSHKGYARLAEEMNTSHEGMSTDNNVVDDAISKALGPDRGYVRGYGHGVTKSKFLSMSQNDNTITFLQERCDRMTSEMTELKYLISSLLADKAKSSEQNSNHTANVSTSAHVPPTKVLPSIIMLRESACCSTGIVLEK</sequence>
<accession>A0A6J1DW81</accession>